<evidence type="ECO:0000313" key="2">
    <source>
        <dbReference type="EMBL" id="MBC5864431.1"/>
    </source>
</evidence>
<evidence type="ECO:0000256" key="1">
    <source>
        <dbReference type="SAM" id="SignalP"/>
    </source>
</evidence>
<keyword evidence="1" id="KW-0732">Signal</keyword>
<dbReference type="RefSeq" id="WP_166138504.1">
    <property type="nucleotide sequence ID" value="NZ_JAAOBY010000009.1"/>
</dbReference>
<dbReference type="SUPFAM" id="SSF56925">
    <property type="entry name" value="OMPA-like"/>
    <property type="match status" value="1"/>
</dbReference>
<dbReference type="EMBL" id="JACRUM010000009">
    <property type="protein sequence ID" value="MBC5864431.1"/>
    <property type="molecule type" value="Genomic_DNA"/>
</dbReference>
<feature type="chain" id="PRO_5045675433" description="Outer membrane protein beta-barrel domain-containing protein" evidence="1">
    <location>
        <begin position="26"/>
        <end position="194"/>
    </location>
</feature>
<name>A0ABR7JJK0_9FLAO</name>
<sequence length="194" mass="20954">MTISRKVTTGILAAAAFIFTATTQAQETKNAATNYDQGFRLGVGLNAGYSTNDPYKLALGADVRGQYDLSKRYSLTLTTGYTNLFQSKADGFPGQTEGKDLGLIPAKAGFKAFIWDDQFYVMGEAGAAFAVSNVDNTRDKTSLLLSPSIGYATKYIDVSLNYTHYNHLDRINNNGTVGRGVGQVGVRLAYGFKL</sequence>
<proteinExistence type="predicted"/>
<dbReference type="InterPro" id="IPR011250">
    <property type="entry name" value="OMP/PagP_B-barrel"/>
</dbReference>
<feature type="signal peptide" evidence="1">
    <location>
        <begin position="1"/>
        <end position="25"/>
    </location>
</feature>
<protein>
    <recommendedName>
        <fullName evidence="4">Outer membrane protein beta-barrel domain-containing protein</fullName>
    </recommendedName>
</protein>
<evidence type="ECO:0000313" key="3">
    <source>
        <dbReference type="Proteomes" id="UP000621670"/>
    </source>
</evidence>
<dbReference type="Proteomes" id="UP000621670">
    <property type="component" value="Unassembled WGS sequence"/>
</dbReference>
<evidence type="ECO:0008006" key="4">
    <source>
        <dbReference type="Google" id="ProtNLM"/>
    </source>
</evidence>
<organism evidence="2 3">
    <name type="scientific">Flavobacterium turcicum</name>
    <dbReference type="NCBI Taxonomy" id="2764718"/>
    <lineage>
        <taxon>Bacteria</taxon>
        <taxon>Pseudomonadati</taxon>
        <taxon>Bacteroidota</taxon>
        <taxon>Flavobacteriia</taxon>
        <taxon>Flavobacteriales</taxon>
        <taxon>Flavobacteriaceae</taxon>
        <taxon>Flavobacterium</taxon>
    </lineage>
</organism>
<comment type="caution">
    <text evidence="2">The sequence shown here is derived from an EMBL/GenBank/DDBJ whole genome shotgun (WGS) entry which is preliminary data.</text>
</comment>
<reference evidence="2 3" key="1">
    <citation type="submission" date="2020-08" db="EMBL/GenBank/DDBJ databases">
        <title>Description of novel Flavobacterium F-400 isolate.</title>
        <authorList>
            <person name="Saticioglu I."/>
            <person name="Duman M."/>
            <person name="Altun S."/>
        </authorList>
    </citation>
    <scope>NUCLEOTIDE SEQUENCE [LARGE SCALE GENOMIC DNA]</scope>
    <source>
        <strain evidence="2 3">F-400</strain>
    </source>
</reference>
<gene>
    <name evidence="2" type="ORF">H8R26_13460</name>
</gene>
<accession>A0ABR7JJK0</accession>
<keyword evidence="3" id="KW-1185">Reference proteome</keyword>